<dbReference type="EC" id="1.14.11.4" evidence="3"/>
<dbReference type="InterPro" id="IPR029044">
    <property type="entry name" value="Nucleotide-diphossugar_trans"/>
</dbReference>
<evidence type="ECO:0000313" key="17">
    <source>
        <dbReference type="RefSeq" id="XP_018016970.1"/>
    </source>
</evidence>
<evidence type="ECO:0000256" key="1">
    <source>
        <dbReference type="ARBA" id="ARBA00001961"/>
    </source>
</evidence>
<dbReference type="InterPro" id="IPR057589">
    <property type="entry name" value="GT_PLOD"/>
</dbReference>
<feature type="signal peptide" evidence="13">
    <location>
        <begin position="1"/>
        <end position="17"/>
    </location>
</feature>
<evidence type="ECO:0000256" key="5">
    <source>
        <dbReference type="ARBA" id="ARBA00022729"/>
    </source>
</evidence>
<dbReference type="RefSeq" id="XP_018016969.1">
    <property type="nucleotide sequence ID" value="XM_018161480.2"/>
</dbReference>
<evidence type="ECO:0000256" key="12">
    <source>
        <dbReference type="ARBA" id="ARBA00047930"/>
    </source>
</evidence>
<dbReference type="Pfam" id="PF25342">
    <property type="entry name" value="GT_PLOD"/>
    <property type="match status" value="1"/>
</dbReference>
<comment type="cofactor">
    <cofactor evidence="1">
        <name>L-ascorbate</name>
        <dbReference type="ChEBI" id="CHEBI:38290"/>
    </cofactor>
</comment>
<keyword evidence="9" id="KW-0560">Oxidoreductase</keyword>
<comment type="subcellular location">
    <subcellularLocation>
        <location evidence="2">Endoplasmic reticulum</location>
    </subcellularLocation>
</comment>
<evidence type="ECO:0000256" key="7">
    <source>
        <dbReference type="ARBA" id="ARBA00022896"/>
    </source>
</evidence>
<evidence type="ECO:0000256" key="2">
    <source>
        <dbReference type="ARBA" id="ARBA00004240"/>
    </source>
</evidence>
<organism evidence="15 16">
    <name type="scientific">Hyalella azteca</name>
    <name type="common">Amphipod</name>
    <dbReference type="NCBI Taxonomy" id="294128"/>
    <lineage>
        <taxon>Eukaryota</taxon>
        <taxon>Metazoa</taxon>
        <taxon>Ecdysozoa</taxon>
        <taxon>Arthropoda</taxon>
        <taxon>Crustacea</taxon>
        <taxon>Multicrustacea</taxon>
        <taxon>Malacostraca</taxon>
        <taxon>Eumalacostraca</taxon>
        <taxon>Peracarida</taxon>
        <taxon>Amphipoda</taxon>
        <taxon>Senticaudata</taxon>
        <taxon>Talitrida</taxon>
        <taxon>Talitroidea</taxon>
        <taxon>Hyalellidae</taxon>
        <taxon>Hyalella</taxon>
    </lineage>
</organism>
<dbReference type="PANTHER" id="PTHR10730:SF45">
    <property type="entry name" value="PROCOLLAGEN-LYSINE,2-OXOGLUTARATE 5-DIOXYGENASE"/>
    <property type="match status" value="1"/>
</dbReference>
<name>A0A8B7NT87_HYAAZ</name>
<dbReference type="SUPFAM" id="SSF53448">
    <property type="entry name" value="Nucleotide-diphospho-sugar transferases"/>
    <property type="match status" value="1"/>
</dbReference>
<dbReference type="RefSeq" id="XP_018016970.1">
    <property type="nucleotide sequence ID" value="XM_018161481.2"/>
</dbReference>
<evidence type="ECO:0000256" key="9">
    <source>
        <dbReference type="ARBA" id="ARBA00023002"/>
    </source>
</evidence>
<dbReference type="OMA" id="HEAIPRP"/>
<dbReference type="PROSITE" id="PS51471">
    <property type="entry name" value="FE2OG_OXY"/>
    <property type="match status" value="1"/>
</dbReference>
<evidence type="ECO:0000313" key="16">
    <source>
        <dbReference type="RefSeq" id="XP_018016969.1"/>
    </source>
</evidence>
<dbReference type="KEGG" id="hazt:108673627"/>
<dbReference type="GeneID" id="108673627"/>
<keyword evidence="15" id="KW-1185">Reference proteome</keyword>
<dbReference type="GO" id="GO:0031418">
    <property type="term" value="F:L-ascorbic acid binding"/>
    <property type="evidence" value="ECO:0007669"/>
    <property type="project" value="UniProtKB-KW"/>
</dbReference>
<dbReference type="SMART" id="SM00702">
    <property type="entry name" value="P4Hc"/>
    <property type="match status" value="1"/>
</dbReference>
<feature type="chain" id="PRO_5044664418" description="procollagen-lysine 5-dioxygenase" evidence="13">
    <location>
        <begin position="18"/>
        <end position="846"/>
    </location>
</feature>
<evidence type="ECO:0000256" key="10">
    <source>
        <dbReference type="ARBA" id="ARBA00023004"/>
    </source>
</evidence>
<dbReference type="AlphaFoldDB" id="A0A8B7NT87"/>
<comment type="catalytic activity">
    <reaction evidence="12">
        <text>L-lysyl-[collagen] + 2-oxoglutarate + O2 = (5R)-5-hydroxy-L-lysyl-[collagen] + succinate + CO2</text>
        <dbReference type="Rhea" id="RHEA:16569"/>
        <dbReference type="Rhea" id="RHEA-COMP:12751"/>
        <dbReference type="Rhea" id="RHEA-COMP:12752"/>
        <dbReference type="ChEBI" id="CHEBI:15379"/>
        <dbReference type="ChEBI" id="CHEBI:16526"/>
        <dbReference type="ChEBI" id="CHEBI:16810"/>
        <dbReference type="ChEBI" id="CHEBI:29969"/>
        <dbReference type="ChEBI" id="CHEBI:30031"/>
        <dbReference type="ChEBI" id="CHEBI:133442"/>
        <dbReference type="EC" id="1.14.11.4"/>
    </reaction>
</comment>
<feature type="domain" description="Fe2OG dioxygenase" evidence="14">
    <location>
        <begin position="755"/>
        <end position="846"/>
    </location>
</feature>
<proteinExistence type="predicted"/>
<dbReference type="OrthoDB" id="69177at2759"/>
<dbReference type="Pfam" id="PF03171">
    <property type="entry name" value="2OG-FeII_Oxy"/>
    <property type="match status" value="1"/>
</dbReference>
<dbReference type="PANTHER" id="PTHR10730">
    <property type="entry name" value="PROCOLLAGEN-LYSINE,2-OXOGLUTARATE 5-DIOXYGENASE/GLYCOSYLTRANSFERASE 25 FAMILY MEMBER"/>
    <property type="match status" value="1"/>
</dbReference>
<keyword evidence="6" id="KW-0256">Endoplasmic reticulum</keyword>
<dbReference type="InterPro" id="IPR044861">
    <property type="entry name" value="IPNS-like_FE2OG_OXY"/>
</dbReference>
<evidence type="ECO:0000256" key="11">
    <source>
        <dbReference type="ARBA" id="ARBA00023180"/>
    </source>
</evidence>
<protein>
    <recommendedName>
        <fullName evidence="3">procollagen-lysine 5-dioxygenase</fullName>
        <ecNumber evidence="3">1.14.11.4</ecNumber>
    </recommendedName>
</protein>
<gene>
    <name evidence="16 17" type="primary">LOC108673627</name>
</gene>
<keyword evidence="11" id="KW-0325">Glycoprotein</keyword>
<evidence type="ECO:0000256" key="8">
    <source>
        <dbReference type="ARBA" id="ARBA00022964"/>
    </source>
</evidence>
<evidence type="ECO:0000313" key="15">
    <source>
        <dbReference type="Proteomes" id="UP000694843"/>
    </source>
</evidence>
<dbReference type="GO" id="GO:0005506">
    <property type="term" value="F:iron ion binding"/>
    <property type="evidence" value="ECO:0007669"/>
    <property type="project" value="InterPro"/>
</dbReference>
<dbReference type="InterPro" id="IPR050757">
    <property type="entry name" value="Collagen_mod_GT25"/>
</dbReference>
<dbReference type="Proteomes" id="UP000694843">
    <property type="component" value="Unplaced"/>
</dbReference>
<dbReference type="InterPro" id="IPR005123">
    <property type="entry name" value="Oxoglu/Fe-dep_dioxygenase_dom"/>
</dbReference>
<keyword evidence="5 13" id="KW-0732">Signal</keyword>
<keyword evidence="10" id="KW-0408">Iron</keyword>
<sequence>MNFGMLILALLAACVHGIEFSGSYSVVVTRPPIEIKEVAHIPPWGIGYYIPPKSTRMESGLPPEEEEEELKAKNEDGEYYVDAREQDLVVEDVRVGFDRGEEVGVGVQPGMLCVEDERPMGEDGINYCRRLTDEDKKRMERMSKNVVVLTVGSGESDAQTRLLRSAQVFQYTIQVLGDNQGPVADDLKLKLVQEAVAGVAKDHPDRLVLYLDGPDAILAAGPLRVVEEVTRDHEGPGGPVRVLLSADGVCWPDKSLAAKFPKLKVGRRFIDSGAFVGPAEHLHRIFTESAQGEKSLQELFTKLYLKDAVRKKYNIAIDHTNTLFQNLHGATGELELKFAGKEGYLQNTVYTTVPLVIRGNRNSKVMLNSYANYLARAWNPVDGCRECWENMLPIESLEASQFPVVTLAIFIPKPTPFLEEFFVKITAQKYPKERIHLYIHNMEEFHAPMVTEWVDSTGRLYKSLKYITHDAGAKEWHTKNKAIVHTLETGSDFLLVVDSMAHLDNPFAIKLLVEQNRKVVAPMLARPYKPWSNFWGALTSDGFYARSADYVEIVQNEKRGLWNVPFVGNAYMISSKLLADKQRVPSFINKLLEPDMAMCANLREKGVFIHVTNRLDMGHLVSADNFVTKHFRPEMWQLFENRWDWEARYLHENYSSSLVENATIAMPCPDVYWFPLFKERYAQDMIDVNENFGGWSDGSHYDKRLEGGYETVPTVDIHMNQIEYRYEWLEILRAYVQPLQLRVFEGYNNDVGPPQALMAFTVRYKPDEQPLLRPHHDTSTYTINVALNRPGIDFQGGGCRFVRYNCSVLDTRVGWVLMHPGRLTHLHEGLRVTEGTRYIVVTFVDP</sequence>
<reference evidence="16 17" key="1">
    <citation type="submission" date="2025-04" db="UniProtKB">
        <authorList>
            <consortium name="RefSeq"/>
        </authorList>
    </citation>
    <scope>IDENTIFICATION</scope>
    <source>
        <tissue evidence="16 17">Whole organism</tissue>
    </source>
</reference>
<dbReference type="GO" id="GO:0005783">
    <property type="term" value="C:endoplasmic reticulum"/>
    <property type="evidence" value="ECO:0007669"/>
    <property type="project" value="UniProtKB-SubCell"/>
</dbReference>
<dbReference type="InterPro" id="IPR006620">
    <property type="entry name" value="Pro_4_hyd_alph"/>
</dbReference>
<accession>A0A8B7NT87</accession>
<keyword evidence="4" id="KW-0479">Metal-binding</keyword>
<keyword evidence="7" id="KW-0847">Vitamin C</keyword>
<evidence type="ECO:0000256" key="13">
    <source>
        <dbReference type="SAM" id="SignalP"/>
    </source>
</evidence>
<evidence type="ECO:0000256" key="3">
    <source>
        <dbReference type="ARBA" id="ARBA00012264"/>
    </source>
</evidence>
<keyword evidence="8" id="KW-0223">Dioxygenase</keyword>
<evidence type="ECO:0000256" key="6">
    <source>
        <dbReference type="ARBA" id="ARBA00022824"/>
    </source>
</evidence>
<evidence type="ECO:0000259" key="14">
    <source>
        <dbReference type="PROSITE" id="PS51471"/>
    </source>
</evidence>
<dbReference type="Gene3D" id="2.60.120.620">
    <property type="entry name" value="q2cbj1_9rhob like domain"/>
    <property type="match status" value="1"/>
</dbReference>
<dbReference type="GO" id="GO:0008475">
    <property type="term" value="F:procollagen-lysine 5-dioxygenase activity"/>
    <property type="evidence" value="ECO:0007669"/>
    <property type="project" value="UniProtKB-EC"/>
</dbReference>
<evidence type="ECO:0000256" key="4">
    <source>
        <dbReference type="ARBA" id="ARBA00022723"/>
    </source>
</evidence>